<gene>
    <name evidence="3" type="ORF">G9H71_19890</name>
</gene>
<dbReference type="InterPro" id="IPR058807">
    <property type="entry name" value="ScoMcrA_N"/>
</dbReference>
<dbReference type="InterPro" id="IPR027417">
    <property type="entry name" value="P-loop_NTPase"/>
</dbReference>
<dbReference type="InterPro" id="IPR052934">
    <property type="entry name" value="Methyl-DNA_Rec/Restrict_Enz"/>
</dbReference>
<evidence type="ECO:0000256" key="1">
    <source>
        <dbReference type="SAM" id="MobiDB-lite"/>
    </source>
</evidence>
<evidence type="ECO:0000313" key="3">
    <source>
        <dbReference type="EMBL" id="NHC16050.1"/>
    </source>
</evidence>
<evidence type="ECO:0000313" key="4">
    <source>
        <dbReference type="Proteomes" id="UP000800981"/>
    </source>
</evidence>
<evidence type="ECO:0000259" key="2">
    <source>
        <dbReference type="SMART" id="SM00382"/>
    </source>
</evidence>
<dbReference type="SUPFAM" id="SSF52540">
    <property type="entry name" value="P-loop containing nucleoside triphosphate hydrolases"/>
    <property type="match status" value="1"/>
</dbReference>
<dbReference type="PANTHER" id="PTHR37291">
    <property type="entry name" value="5-METHYLCYTOSINE-SPECIFIC RESTRICTION ENZYME B"/>
    <property type="match status" value="1"/>
</dbReference>
<dbReference type="Gene3D" id="3.40.50.300">
    <property type="entry name" value="P-loop containing nucleotide triphosphate hydrolases"/>
    <property type="match status" value="1"/>
</dbReference>
<dbReference type="SMART" id="SM00382">
    <property type="entry name" value="AAA"/>
    <property type="match status" value="1"/>
</dbReference>
<dbReference type="Pfam" id="PF07728">
    <property type="entry name" value="AAA_5"/>
    <property type="match status" value="1"/>
</dbReference>
<dbReference type="InterPro" id="IPR003593">
    <property type="entry name" value="AAA+_ATPase"/>
</dbReference>
<feature type="domain" description="AAA+ ATPase" evidence="2">
    <location>
        <begin position="339"/>
        <end position="516"/>
    </location>
</feature>
<sequence length="650" mass="69855">MVDDEGNEHDSKALLGAAHGFAVPHEGPLLPHQFSGGAATVGRLTALGFQVSQPAHAPAVPALTAGDCALFSRYPDKVPFKEENLEPGDKEAFQELRLRLQRLAQWLAATAPVHTELKAHASLYSANGRTVRDLWSCVFPERAGNKSYALQVAIIVSENGAEVTACLGAGTSALKDEQRQAAERELTRLKGRLAGFGAAEREQLTAALPPGYTFRHRWREDANADFDTLDAWLAHAASPEGNGAGISRNLSPQELQDAGPGIAEELAELLAAVAPLFDHCYPPGEGTPALEDLDEPAQNESPIPDAPRFDAETLERRARDAGLLIDLPVYRAVVAALASGKHLILTGPPGTAKTTLAELTAQLAQAAGLAAGYVPTTATADWTTYETIGGLRPRTDGPGLQFREGILLSALRERRWLIIDELNRANFDRALGQMFTVLSGQSVVLPYQGAHSGNPVVITPEAQSGSYDPGAYDTVAVPADWRIIATMNVFDKSLLFEMSFALMRRFAFVEVPAPSDTHYRQLWQRHLTDLPAEAAAQCSTVLDGLLGVRTLREIGPATYLDMARFAAQYTRGTAGSAQELTYQLFYSFLLPQLEGADQATVRQLYTLVAQLVGSEHKGAVRRTLHTVLGVNPDTAPRTGQAADGPAALEL</sequence>
<dbReference type="PANTHER" id="PTHR37291:SF1">
    <property type="entry name" value="TYPE IV METHYL-DIRECTED RESTRICTION ENZYME ECOKMCRB SUBUNIT"/>
    <property type="match status" value="1"/>
</dbReference>
<dbReference type="EMBL" id="JAANNP010000085">
    <property type="protein sequence ID" value="NHC16050.1"/>
    <property type="molecule type" value="Genomic_DNA"/>
</dbReference>
<keyword evidence="4" id="KW-1185">Reference proteome</keyword>
<feature type="region of interest" description="Disordered" evidence="1">
    <location>
        <begin position="284"/>
        <end position="307"/>
    </location>
</feature>
<dbReference type="InterPro" id="IPR011704">
    <property type="entry name" value="ATPase_dyneun-rel_AAA"/>
</dbReference>
<feature type="region of interest" description="Disordered" evidence="1">
    <location>
        <begin position="630"/>
        <end position="650"/>
    </location>
</feature>
<dbReference type="Proteomes" id="UP000800981">
    <property type="component" value="Unassembled WGS sequence"/>
</dbReference>
<comment type="caution">
    <text evidence="3">The sequence shown here is derived from an EMBL/GenBank/DDBJ whole genome shotgun (WGS) entry which is preliminary data.</text>
</comment>
<reference evidence="3 4" key="1">
    <citation type="submission" date="2020-03" db="EMBL/GenBank/DDBJ databases">
        <title>Two novel Motilibacter sp.</title>
        <authorList>
            <person name="Liu S."/>
        </authorList>
    </citation>
    <scope>NUCLEOTIDE SEQUENCE [LARGE SCALE GENOMIC DNA]</scope>
    <source>
        <strain evidence="3 4">E257</strain>
    </source>
</reference>
<name>A0ABX0H281_9ACTN</name>
<accession>A0ABX0H281</accession>
<dbReference type="Pfam" id="PF26345">
    <property type="entry name" value="ScoMcrA_N"/>
    <property type="match status" value="1"/>
</dbReference>
<organism evidence="3 4">
    <name type="scientific">Motilibacter deserti</name>
    <dbReference type="NCBI Taxonomy" id="2714956"/>
    <lineage>
        <taxon>Bacteria</taxon>
        <taxon>Bacillati</taxon>
        <taxon>Actinomycetota</taxon>
        <taxon>Actinomycetes</taxon>
        <taxon>Motilibacterales</taxon>
        <taxon>Motilibacteraceae</taxon>
        <taxon>Motilibacter</taxon>
    </lineage>
</organism>
<proteinExistence type="predicted"/>
<protein>
    <submittedName>
        <fullName evidence="3">AAA family ATPase</fullName>
    </submittedName>
</protein>